<evidence type="ECO:0000313" key="6">
    <source>
        <dbReference type="EMBL" id="TLP92890.1"/>
    </source>
</evidence>
<dbReference type="SUPFAM" id="SSF48208">
    <property type="entry name" value="Six-hairpin glycosidases"/>
    <property type="match status" value="1"/>
</dbReference>
<dbReference type="NCBIfam" id="TIGR02009">
    <property type="entry name" value="PGMB-YQAB-SF"/>
    <property type="match status" value="1"/>
</dbReference>
<evidence type="ECO:0000259" key="4">
    <source>
        <dbReference type="Pfam" id="PF03633"/>
    </source>
</evidence>
<dbReference type="InterPro" id="IPR005196">
    <property type="entry name" value="Glyco_hydro_65_N"/>
</dbReference>
<feature type="domain" description="Glycoside hydrolase family 65 N-terminal" evidence="5">
    <location>
        <begin position="282"/>
        <end position="538"/>
    </location>
</feature>
<dbReference type="RefSeq" id="WP_138254209.1">
    <property type="nucleotide sequence ID" value="NZ_VAVZ01000056.1"/>
</dbReference>
<evidence type="ECO:0000259" key="5">
    <source>
        <dbReference type="Pfam" id="PF03636"/>
    </source>
</evidence>
<dbReference type="InterPro" id="IPR005195">
    <property type="entry name" value="Glyco_hydro_65_M"/>
</dbReference>
<dbReference type="InterPro" id="IPR036412">
    <property type="entry name" value="HAD-like_sf"/>
</dbReference>
<dbReference type="InterPro" id="IPR023214">
    <property type="entry name" value="HAD_sf"/>
</dbReference>
<dbReference type="GO" id="GO:0004553">
    <property type="term" value="F:hydrolase activity, hydrolyzing O-glycosyl compounds"/>
    <property type="evidence" value="ECO:0007669"/>
    <property type="project" value="TreeGrafter"/>
</dbReference>
<gene>
    <name evidence="6" type="ORF">FEF26_14275</name>
</gene>
<dbReference type="InterPro" id="IPR023198">
    <property type="entry name" value="PGP-like_dom2"/>
</dbReference>
<dbReference type="SUPFAM" id="SSF74650">
    <property type="entry name" value="Galactose mutarotase-like"/>
    <property type="match status" value="1"/>
</dbReference>
<dbReference type="InterPro" id="IPR006439">
    <property type="entry name" value="HAD-SF_hydro_IA"/>
</dbReference>
<comment type="similarity">
    <text evidence="1">Belongs to the HAD-like hydrolase superfamily. CbbY/CbbZ/Gph/YieH family.</text>
</comment>
<evidence type="ECO:0000256" key="2">
    <source>
        <dbReference type="ARBA" id="ARBA00023295"/>
    </source>
</evidence>
<proteinExistence type="inferred from homology"/>
<dbReference type="SFLD" id="SFLDS00003">
    <property type="entry name" value="Haloacid_Dehalogenase"/>
    <property type="match status" value="1"/>
</dbReference>
<dbReference type="AlphaFoldDB" id="A0A5R9B799"/>
<dbReference type="OrthoDB" id="9816160at2"/>
<dbReference type="Pfam" id="PF03633">
    <property type="entry name" value="Glyco_hydro_65C"/>
    <property type="match status" value="1"/>
</dbReference>
<dbReference type="InterPro" id="IPR005194">
    <property type="entry name" value="Glyco_hydro_65_C"/>
</dbReference>
<protein>
    <submittedName>
        <fullName evidence="6">Beta-phosphoglucomutase family hydrolase</fullName>
    </submittedName>
</protein>
<feature type="domain" description="Glycoside hydrolase family 65 C-terminal" evidence="4">
    <location>
        <begin position="1018"/>
        <end position="1077"/>
    </location>
</feature>
<dbReference type="NCBIfam" id="TIGR01509">
    <property type="entry name" value="HAD-SF-IA-v3"/>
    <property type="match status" value="1"/>
</dbReference>
<dbReference type="Proteomes" id="UP000310458">
    <property type="component" value="Unassembled WGS sequence"/>
</dbReference>
<dbReference type="FunFam" id="1.50.10.10:FF:000053">
    <property type="entry name" value="Putative glycosyl hydrolase"/>
    <property type="match status" value="1"/>
</dbReference>
<dbReference type="Pfam" id="PF03632">
    <property type="entry name" value="Glyco_hydro_65m"/>
    <property type="match status" value="1"/>
</dbReference>
<name>A0A5R9B799_9MICC</name>
<comment type="caution">
    <text evidence="6">The sequence shown here is derived from an EMBL/GenBank/DDBJ whole genome shotgun (WGS) entry which is preliminary data.</text>
</comment>
<dbReference type="PANTHER" id="PTHR11051:SF8">
    <property type="entry name" value="PROTEIN-GLUCOSYLGALACTOSYLHYDROXYLYSINE GLUCOSIDASE"/>
    <property type="match status" value="1"/>
</dbReference>
<dbReference type="PANTHER" id="PTHR11051">
    <property type="entry name" value="GLYCOSYL HYDROLASE-RELATED"/>
    <property type="match status" value="1"/>
</dbReference>
<accession>A0A5R9B799</accession>
<evidence type="ECO:0000259" key="3">
    <source>
        <dbReference type="Pfam" id="PF03632"/>
    </source>
</evidence>
<dbReference type="InterPro" id="IPR008928">
    <property type="entry name" value="6-hairpin_glycosidase_sf"/>
</dbReference>
<dbReference type="Gene3D" id="2.70.98.40">
    <property type="entry name" value="Glycoside hydrolase, family 65, N-terminal domain"/>
    <property type="match status" value="1"/>
</dbReference>
<dbReference type="Pfam" id="PF03636">
    <property type="entry name" value="Glyco_hydro_65N"/>
    <property type="match status" value="1"/>
</dbReference>
<dbReference type="EMBL" id="VAVZ01000056">
    <property type="protein sequence ID" value="TLP92890.1"/>
    <property type="molecule type" value="Genomic_DNA"/>
</dbReference>
<dbReference type="InterPro" id="IPR010976">
    <property type="entry name" value="B-phosphoglucomutase_hydrolase"/>
</dbReference>
<dbReference type="SUPFAM" id="SSF56784">
    <property type="entry name" value="HAD-like"/>
    <property type="match status" value="1"/>
</dbReference>
<evidence type="ECO:0000313" key="7">
    <source>
        <dbReference type="Proteomes" id="UP000310458"/>
    </source>
</evidence>
<feature type="domain" description="Glycoside hydrolase family 65 central catalytic" evidence="3">
    <location>
        <begin position="613"/>
        <end position="1007"/>
    </location>
</feature>
<evidence type="ECO:0000256" key="1">
    <source>
        <dbReference type="ARBA" id="ARBA00006171"/>
    </source>
</evidence>
<dbReference type="GO" id="GO:0005975">
    <property type="term" value="P:carbohydrate metabolic process"/>
    <property type="evidence" value="ECO:0007669"/>
    <property type="project" value="InterPro"/>
</dbReference>
<dbReference type="GO" id="GO:0016757">
    <property type="term" value="F:glycosyltransferase activity"/>
    <property type="evidence" value="ECO:0007669"/>
    <property type="project" value="UniProtKB-ARBA"/>
</dbReference>
<reference evidence="6 7" key="1">
    <citation type="submission" date="2019-05" db="EMBL/GenBank/DDBJ databases">
        <title>Nesterenkonia sp. GY074 isolated from the Southern Atlantic Ocean.</title>
        <authorList>
            <person name="Zhang G."/>
        </authorList>
    </citation>
    <scope>NUCLEOTIDE SEQUENCE [LARGE SCALE GENOMIC DNA]</scope>
    <source>
        <strain evidence="6 7">GY074</strain>
    </source>
</reference>
<dbReference type="InterPro" id="IPR012341">
    <property type="entry name" value="6hp_glycosidase-like_sf"/>
</dbReference>
<dbReference type="Gene3D" id="1.10.150.240">
    <property type="entry name" value="Putative phosphatase, domain 2"/>
    <property type="match status" value="1"/>
</dbReference>
<keyword evidence="2" id="KW-0326">Glycosidase</keyword>
<dbReference type="SFLD" id="SFLDG01129">
    <property type="entry name" value="C1.5:_HAD__Beta-PGM__Phosphata"/>
    <property type="match status" value="1"/>
</dbReference>
<organism evidence="6 7">
    <name type="scientific">Nesterenkonia salmonea</name>
    <dbReference type="NCBI Taxonomy" id="1804987"/>
    <lineage>
        <taxon>Bacteria</taxon>
        <taxon>Bacillati</taxon>
        <taxon>Actinomycetota</taxon>
        <taxon>Actinomycetes</taxon>
        <taxon>Micrococcales</taxon>
        <taxon>Micrococcaceae</taxon>
        <taxon>Nesterenkonia</taxon>
    </lineage>
</organism>
<dbReference type="InterPro" id="IPR037018">
    <property type="entry name" value="GH65_N"/>
</dbReference>
<dbReference type="Pfam" id="PF00702">
    <property type="entry name" value="Hydrolase"/>
    <property type="match status" value="1"/>
</dbReference>
<keyword evidence="6" id="KW-0378">Hydrolase</keyword>
<sequence length="1094" mass="121711">MHPVTRASALHTSNRRHHVCDFRAVIFDMDGVVTDTAQVHAAAWKKLFDGVLDAVGQLPENRDVVRAEPHRLAPFDIADDYLRFVDGLPREEGVRSFFASRGLTLPQDSGAANGELSVDALARRKQGYFDEVLRTEGVAVFPDALKALKQLRGAGIPIGLVTASRNAHTVLSQAEVIDYFGHIVDGSTAVELNLPGKPHPATFLHAARLLGVEPQDTVVIEDAVAGVQAAVAGDFSLVVGVDRHGSPERLSEAGAVVVDDVSALDLQHCVTRPYDPAWMLAYDSFDPAEEGTREALCTLANGYWGTRGSVPGAQAGEVHYPGTYVAGVFNRLASTVEGREVETEHLVNMPDWTVLSVTPDGADPLLPTTGQLIEYHQELDLRRGLLTRIQRYQDADGRITRLITRQFQSLAERHMAGLEMRVEAENWSGELTLRSVIDGRVANRNVADDHQLASRHLQPAGAREVDGATVLLEMMTNNSQVRVAVAARTRLTSDAEGREPSSRLIEEDDTVIGHDIGLHVEAGSPVTLEKIAAISTSQDPAVATVAESAAAQVARAPGFRQMLNRHEERWGIIWARAAVHMEHQEMYSRDDGDEWVGLDHDCANERHQLALNLHTFHVFQTAFGSHQETDVALGARGLHGEGYRGHIFWDEMFIYPTLTLRRPEFTRGLLMYRYRRLNEARANARAEGYAGAMYPWQSGSTGREETPSELWNPRSGTWMPDNSHNQRHVSLAVAYSVLRYFEATEDETFISNFGGEMLVEICRFFVSLAHHNRDTGRWEIHGVMGPDEYHDGYPDTPGSGLRNNAYTNVLASWALAATVRLLRWMDGRDDPLSQWLDVFEDELRHWEDIAANLKVPFMDDGIISQFDGYEDLLEFDWDDYRDRYDNIGRLDLILQAEGDSTNRYKLSKQADVLMLPYLFSLQELQETLATMGYEFSVQGLRNTVDYYLARTSHGSTLSRLVHGWVAARTDRSASWALFAEALEADLSDTQGGTTREGVHLGAMAGTVDMVIRCFAGVETRKDRLRLNPRLPKELPGVHFQVRFRHQTIDIDITHQEVTVTLPGSSSQPIQLFVEGREETMAPGDTSTVPLHGKT</sequence>
<dbReference type="InterPro" id="IPR011013">
    <property type="entry name" value="Gal_mutarotase_sf_dom"/>
</dbReference>
<dbReference type="Gene3D" id="3.40.50.1000">
    <property type="entry name" value="HAD superfamily/HAD-like"/>
    <property type="match status" value="1"/>
</dbReference>
<dbReference type="Gene3D" id="2.60.420.10">
    <property type="entry name" value="Maltose phosphorylase, domain 3"/>
    <property type="match status" value="1"/>
</dbReference>
<keyword evidence="7" id="KW-1185">Reference proteome</keyword>
<dbReference type="GO" id="GO:0030246">
    <property type="term" value="F:carbohydrate binding"/>
    <property type="evidence" value="ECO:0007669"/>
    <property type="project" value="InterPro"/>
</dbReference>
<dbReference type="Gene3D" id="1.50.10.10">
    <property type="match status" value="1"/>
</dbReference>